<dbReference type="Proteomes" id="UP000245119">
    <property type="component" value="Linkage Group LG5"/>
</dbReference>
<keyword evidence="2" id="KW-1185">Reference proteome</keyword>
<dbReference type="AlphaFoldDB" id="A0A2T7P8H3"/>
<reference evidence="1 2" key="1">
    <citation type="submission" date="2018-04" db="EMBL/GenBank/DDBJ databases">
        <title>The genome of golden apple snail Pomacea canaliculata provides insight into stress tolerance and invasive adaptation.</title>
        <authorList>
            <person name="Liu C."/>
            <person name="Liu B."/>
            <person name="Ren Y."/>
            <person name="Zhang Y."/>
            <person name="Wang H."/>
            <person name="Li S."/>
            <person name="Jiang F."/>
            <person name="Yin L."/>
            <person name="Zhang G."/>
            <person name="Qian W."/>
            <person name="Fan W."/>
        </authorList>
    </citation>
    <scope>NUCLEOTIDE SEQUENCE [LARGE SCALE GENOMIC DNA]</scope>
    <source>
        <strain evidence="1">SZHN2017</strain>
        <tissue evidence="1">Muscle</tissue>
    </source>
</reference>
<accession>A0A2T7P8H3</accession>
<evidence type="ECO:0000313" key="2">
    <source>
        <dbReference type="Proteomes" id="UP000245119"/>
    </source>
</evidence>
<name>A0A2T7P8H3_POMCA</name>
<comment type="caution">
    <text evidence="1">The sequence shown here is derived from an EMBL/GenBank/DDBJ whole genome shotgun (WGS) entry which is preliminary data.</text>
</comment>
<gene>
    <name evidence="1" type="ORF">C0Q70_08962</name>
</gene>
<sequence length="93" mass="10515">MDKNMDFFALGTGQPRLLVYLNGNVDVSEDPRRPLDGDLLNDVRARDVENSFVSEVNNWGTARCTCARQKQRGELNTDSGRQELIRLLATGRF</sequence>
<evidence type="ECO:0000313" key="1">
    <source>
        <dbReference type="EMBL" id="PVD29706.1"/>
    </source>
</evidence>
<protein>
    <submittedName>
        <fullName evidence="1">Uncharacterized protein</fullName>
    </submittedName>
</protein>
<proteinExistence type="predicted"/>
<organism evidence="1 2">
    <name type="scientific">Pomacea canaliculata</name>
    <name type="common">Golden apple snail</name>
    <dbReference type="NCBI Taxonomy" id="400727"/>
    <lineage>
        <taxon>Eukaryota</taxon>
        <taxon>Metazoa</taxon>
        <taxon>Spiralia</taxon>
        <taxon>Lophotrochozoa</taxon>
        <taxon>Mollusca</taxon>
        <taxon>Gastropoda</taxon>
        <taxon>Caenogastropoda</taxon>
        <taxon>Architaenioglossa</taxon>
        <taxon>Ampullarioidea</taxon>
        <taxon>Ampullariidae</taxon>
        <taxon>Pomacea</taxon>
    </lineage>
</organism>
<dbReference type="EMBL" id="PZQS01000005">
    <property type="protein sequence ID" value="PVD29706.1"/>
    <property type="molecule type" value="Genomic_DNA"/>
</dbReference>